<dbReference type="GO" id="GO:0005634">
    <property type="term" value="C:nucleus"/>
    <property type="evidence" value="ECO:0007669"/>
    <property type="project" value="TreeGrafter"/>
</dbReference>
<dbReference type="InterPro" id="IPR002791">
    <property type="entry name" value="ARMT1-like_metal-bd"/>
</dbReference>
<evidence type="ECO:0000259" key="2">
    <source>
        <dbReference type="Pfam" id="PF01937"/>
    </source>
</evidence>
<dbReference type="GeneID" id="25908502"/>
<name>A0A0L0FS92_9EUKA</name>
<dbReference type="Proteomes" id="UP000054560">
    <property type="component" value="Unassembled WGS sequence"/>
</dbReference>
<feature type="domain" description="Damage-control phosphatase ARMT1-like metal-binding" evidence="2">
    <location>
        <begin position="5"/>
        <end position="185"/>
    </location>
</feature>
<dbReference type="EMBL" id="KQ242274">
    <property type="protein sequence ID" value="KNC79610.1"/>
    <property type="molecule type" value="Genomic_DNA"/>
</dbReference>
<dbReference type="InterPro" id="IPR004567">
    <property type="entry name" value="Type_II_PanK"/>
</dbReference>
<dbReference type="GO" id="GO:0005524">
    <property type="term" value="F:ATP binding"/>
    <property type="evidence" value="ECO:0007669"/>
    <property type="project" value="InterPro"/>
</dbReference>
<dbReference type="Pfam" id="PF01937">
    <property type="entry name" value="ARMT1-like_dom"/>
    <property type="match status" value="1"/>
</dbReference>
<sequence>MKDGKLDFAAASEILSTRPWLTDDLDVWLERIMKGPAYRRAVLFVDNSGADLILGIIPFVLDLLRMGTSVVIATNTEPVLNDVTHKELRALMGNLTNAVPELGQALGDGKLQLAASGMNTPCLDLLRIESKLADLCVGADLLLIEGMGRTIHTNLMASFSIDCLKLACIKSGKIAELLGGRIYDSICKFEIAEAK</sequence>
<evidence type="ECO:0000256" key="1">
    <source>
        <dbReference type="ARBA" id="ARBA00001967"/>
    </source>
</evidence>
<dbReference type="OrthoDB" id="498611at2759"/>
<dbReference type="GO" id="GO:0005829">
    <property type="term" value="C:cytosol"/>
    <property type="evidence" value="ECO:0007669"/>
    <property type="project" value="TreeGrafter"/>
</dbReference>
<keyword evidence="4" id="KW-1185">Reference proteome</keyword>
<dbReference type="PANTHER" id="PTHR12280">
    <property type="entry name" value="PANTOTHENATE KINASE"/>
    <property type="match status" value="1"/>
</dbReference>
<dbReference type="RefSeq" id="XP_014153512.1">
    <property type="nucleotide sequence ID" value="XM_014298037.1"/>
</dbReference>
<gene>
    <name evidence="3" type="ORF">SARC_07998</name>
</gene>
<dbReference type="eggNOG" id="KOG4584">
    <property type="taxonomic scope" value="Eukaryota"/>
</dbReference>
<comment type="cofactor">
    <cofactor evidence="1">
        <name>Ni(2+)</name>
        <dbReference type="ChEBI" id="CHEBI:49786"/>
    </cofactor>
</comment>
<proteinExistence type="predicted"/>
<evidence type="ECO:0000313" key="4">
    <source>
        <dbReference type="Proteomes" id="UP000054560"/>
    </source>
</evidence>
<dbReference type="SUPFAM" id="SSF111321">
    <property type="entry name" value="AF1104-like"/>
    <property type="match status" value="1"/>
</dbReference>
<accession>A0A0L0FS92</accession>
<evidence type="ECO:0000313" key="3">
    <source>
        <dbReference type="EMBL" id="KNC79610.1"/>
    </source>
</evidence>
<dbReference type="GO" id="GO:0015937">
    <property type="term" value="P:coenzyme A biosynthetic process"/>
    <property type="evidence" value="ECO:0007669"/>
    <property type="project" value="InterPro"/>
</dbReference>
<dbReference type="GO" id="GO:0004594">
    <property type="term" value="F:pantothenate kinase activity"/>
    <property type="evidence" value="ECO:0007669"/>
    <property type="project" value="TreeGrafter"/>
</dbReference>
<dbReference type="Gene3D" id="3.40.50.10880">
    <property type="entry name" value="Uncharacterised protein PF01937, DUF89, domain 3"/>
    <property type="match status" value="1"/>
</dbReference>
<dbReference type="STRING" id="667725.A0A0L0FS92"/>
<organism evidence="3 4">
    <name type="scientific">Sphaeroforma arctica JP610</name>
    <dbReference type="NCBI Taxonomy" id="667725"/>
    <lineage>
        <taxon>Eukaryota</taxon>
        <taxon>Ichthyosporea</taxon>
        <taxon>Ichthyophonida</taxon>
        <taxon>Sphaeroforma</taxon>
    </lineage>
</organism>
<dbReference type="InterPro" id="IPR036075">
    <property type="entry name" value="ARMT-1-like_metal-bd_sf"/>
</dbReference>
<dbReference type="PANTHER" id="PTHR12280:SF35">
    <property type="entry name" value="4'-PHOSPHOPANTETHEINE PHOSPHATASE"/>
    <property type="match status" value="1"/>
</dbReference>
<dbReference type="AlphaFoldDB" id="A0A0L0FS92"/>
<reference evidence="3 4" key="1">
    <citation type="submission" date="2011-02" db="EMBL/GenBank/DDBJ databases">
        <title>The Genome Sequence of Sphaeroforma arctica JP610.</title>
        <authorList>
            <consortium name="The Broad Institute Genome Sequencing Platform"/>
            <person name="Russ C."/>
            <person name="Cuomo C."/>
            <person name="Young S.K."/>
            <person name="Zeng Q."/>
            <person name="Gargeya S."/>
            <person name="Alvarado L."/>
            <person name="Berlin A."/>
            <person name="Chapman S.B."/>
            <person name="Chen Z."/>
            <person name="Freedman E."/>
            <person name="Gellesch M."/>
            <person name="Goldberg J."/>
            <person name="Griggs A."/>
            <person name="Gujja S."/>
            <person name="Heilman E."/>
            <person name="Heiman D."/>
            <person name="Howarth C."/>
            <person name="Mehta T."/>
            <person name="Neiman D."/>
            <person name="Pearson M."/>
            <person name="Roberts A."/>
            <person name="Saif S."/>
            <person name="Shea T."/>
            <person name="Shenoy N."/>
            <person name="Sisk P."/>
            <person name="Stolte C."/>
            <person name="Sykes S."/>
            <person name="White J."/>
            <person name="Yandava C."/>
            <person name="Burger G."/>
            <person name="Gray M.W."/>
            <person name="Holland P.W.H."/>
            <person name="King N."/>
            <person name="Lang F.B.F."/>
            <person name="Roger A.J."/>
            <person name="Ruiz-Trillo I."/>
            <person name="Haas B."/>
            <person name="Nusbaum C."/>
            <person name="Birren B."/>
        </authorList>
    </citation>
    <scope>NUCLEOTIDE SEQUENCE [LARGE SCALE GENOMIC DNA]</scope>
    <source>
        <strain evidence="3 4">JP610</strain>
    </source>
</reference>
<protein>
    <recommendedName>
        <fullName evidence="2">Damage-control phosphatase ARMT1-like metal-binding domain-containing protein</fullName>
    </recommendedName>
</protein>